<gene>
    <name evidence="2" type="ORF">CYFUS_008983</name>
</gene>
<reference evidence="2 3" key="1">
    <citation type="submission" date="2017-06" db="EMBL/GenBank/DDBJ databases">
        <title>Sequencing and comparative analysis of myxobacterial genomes.</title>
        <authorList>
            <person name="Rupp O."/>
            <person name="Goesmann A."/>
            <person name="Sogaard-Andersen L."/>
        </authorList>
    </citation>
    <scope>NUCLEOTIDE SEQUENCE [LARGE SCALE GENOMIC DNA]</scope>
    <source>
        <strain evidence="2 3">DSM 52655</strain>
    </source>
</reference>
<evidence type="ECO:0000259" key="1">
    <source>
        <dbReference type="PROSITE" id="PS50280"/>
    </source>
</evidence>
<evidence type="ECO:0000313" key="2">
    <source>
        <dbReference type="EMBL" id="ATB43503.1"/>
    </source>
</evidence>
<dbReference type="PROSITE" id="PS50280">
    <property type="entry name" value="SET"/>
    <property type="match status" value="1"/>
</dbReference>
<dbReference type="EMBL" id="CP022098">
    <property type="protein sequence ID" value="ATB43503.1"/>
    <property type="molecule type" value="Genomic_DNA"/>
</dbReference>
<accession>A0A250JIP6</accession>
<dbReference type="SUPFAM" id="SSF82199">
    <property type="entry name" value="SET domain"/>
    <property type="match status" value="1"/>
</dbReference>
<proteinExistence type="predicted"/>
<dbReference type="InterPro" id="IPR009207">
    <property type="entry name" value="SET7_MeTrfase"/>
</dbReference>
<keyword evidence="2" id="KW-0808">Transferase</keyword>
<name>A0A250JIP6_9BACT</name>
<keyword evidence="2" id="KW-0489">Methyltransferase</keyword>
<feature type="domain" description="SET" evidence="1">
    <location>
        <begin position="24"/>
        <end position="141"/>
    </location>
</feature>
<protein>
    <submittedName>
        <fullName evidence="2">SET domain-containing protein-lysine N-methyltransferase</fullName>
    </submittedName>
</protein>
<organism evidence="2 3">
    <name type="scientific">Cystobacter fuscus</name>
    <dbReference type="NCBI Taxonomy" id="43"/>
    <lineage>
        <taxon>Bacteria</taxon>
        <taxon>Pseudomonadati</taxon>
        <taxon>Myxococcota</taxon>
        <taxon>Myxococcia</taxon>
        <taxon>Myxococcales</taxon>
        <taxon>Cystobacterineae</taxon>
        <taxon>Archangiaceae</taxon>
        <taxon>Cystobacter</taxon>
    </lineage>
</organism>
<dbReference type="Pfam" id="PF00856">
    <property type="entry name" value="SET"/>
    <property type="match status" value="1"/>
</dbReference>
<dbReference type="Proteomes" id="UP000217257">
    <property type="component" value="Chromosome"/>
</dbReference>
<dbReference type="GO" id="GO:0062122">
    <property type="term" value="F:histone H3K37 methyltransferase activity"/>
    <property type="evidence" value="ECO:0007669"/>
    <property type="project" value="InterPro"/>
</dbReference>
<dbReference type="SMART" id="SM00317">
    <property type="entry name" value="SET"/>
    <property type="match status" value="1"/>
</dbReference>
<sequence>MLAGVAVRGSNTGMQPGESLFVHPGLKVRPCEWGYGVFTDQAIAEGTILEECHYLKAPFRTLRTSPLTDYVFNIEWGPHEEDQGGEWVALVFGFGSIYNHAQEPNVSYYRGYQRGPAPKDVFTFYALRDIEPGEQLCISYGENWWNTRGQQMP</sequence>
<dbReference type="PIRSF" id="PIRSF022536">
    <property type="entry name" value="A612L_SET"/>
    <property type="match status" value="1"/>
</dbReference>
<dbReference type="GO" id="GO:0032259">
    <property type="term" value="P:methylation"/>
    <property type="evidence" value="ECO:0007669"/>
    <property type="project" value="UniProtKB-KW"/>
</dbReference>
<dbReference type="KEGG" id="cfus:CYFUS_008983"/>
<evidence type="ECO:0000313" key="3">
    <source>
        <dbReference type="Proteomes" id="UP000217257"/>
    </source>
</evidence>
<dbReference type="InterPro" id="IPR001214">
    <property type="entry name" value="SET_dom"/>
</dbReference>
<dbReference type="InterPro" id="IPR046341">
    <property type="entry name" value="SET_dom_sf"/>
</dbReference>
<dbReference type="AlphaFoldDB" id="A0A250JIP6"/>
<dbReference type="Gene3D" id="2.170.270.10">
    <property type="entry name" value="SET domain"/>
    <property type="match status" value="1"/>
</dbReference>